<reference evidence="2 3" key="1">
    <citation type="submission" date="2020-07" db="EMBL/GenBank/DDBJ databases">
        <title>Bradyrhizobium diversity isolated from nodules of indigenous legumes of Western Australia.</title>
        <authorList>
            <person name="Klepa M.S."/>
        </authorList>
    </citation>
    <scope>NUCLEOTIDE SEQUENCE [LARGE SCALE GENOMIC DNA]</scope>
    <source>
        <strain evidence="2 3">CNPSo 4019</strain>
    </source>
</reference>
<dbReference type="PANTHER" id="PTHR43861:SF1">
    <property type="entry name" value="TRANS-ACONITATE 2-METHYLTRANSFERASE"/>
    <property type="match status" value="1"/>
</dbReference>
<protein>
    <submittedName>
        <fullName evidence="2">Methyltransferase domain-containing protein</fullName>
    </submittedName>
</protein>
<dbReference type="GO" id="GO:0008168">
    <property type="term" value="F:methyltransferase activity"/>
    <property type="evidence" value="ECO:0007669"/>
    <property type="project" value="UniProtKB-KW"/>
</dbReference>
<keyword evidence="3" id="KW-1185">Reference proteome</keyword>
<name>A0ABS0P673_9BRAD</name>
<comment type="caution">
    <text evidence="2">The sequence shown here is derived from an EMBL/GenBank/DDBJ whole genome shotgun (WGS) entry which is preliminary data.</text>
</comment>
<dbReference type="InterPro" id="IPR025714">
    <property type="entry name" value="Methyltranfer_dom"/>
</dbReference>
<gene>
    <name evidence="2" type="ORF">H1B27_19985</name>
</gene>
<dbReference type="Proteomes" id="UP001194539">
    <property type="component" value="Unassembled WGS sequence"/>
</dbReference>
<dbReference type="InterPro" id="IPR029063">
    <property type="entry name" value="SAM-dependent_MTases_sf"/>
</dbReference>
<dbReference type="EMBL" id="JACEGD010000017">
    <property type="protein sequence ID" value="MBH5388547.1"/>
    <property type="molecule type" value="Genomic_DNA"/>
</dbReference>
<organism evidence="2 3">
    <name type="scientific">Bradyrhizobium diversitatis</name>
    <dbReference type="NCBI Taxonomy" id="2755406"/>
    <lineage>
        <taxon>Bacteria</taxon>
        <taxon>Pseudomonadati</taxon>
        <taxon>Pseudomonadota</taxon>
        <taxon>Alphaproteobacteria</taxon>
        <taxon>Hyphomicrobiales</taxon>
        <taxon>Nitrobacteraceae</taxon>
        <taxon>Bradyrhizobium</taxon>
    </lineage>
</organism>
<dbReference type="PANTHER" id="PTHR43861">
    <property type="entry name" value="TRANS-ACONITATE 2-METHYLTRANSFERASE-RELATED"/>
    <property type="match status" value="1"/>
</dbReference>
<dbReference type="CDD" id="cd02440">
    <property type="entry name" value="AdoMet_MTases"/>
    <property type="match status" value="1"/>
</dbReference>
<accession>A0ABS0P673</accession>
<evidence type="ECO:0000313" key="2">
    <source>
        <dbReference type="EMBL" id="MBH5388547.1"/>
    </source>
</evidence>
<keyword evidence="2" id="KW-0489">Methyltransferase</keyword>
<dbReference type="SUPFAM" id="SSF53335">
    <property type="entry name" value="S-adenosyl-L-methionine-dependent methyltransferases"/>
    <property type="match status" value="1"/>
</dbReference>
<dbReference type="GO" id="GO:0032259">
    <property type="term" value="P:methylation"/>
    <property type="evidence" value="ECO:0007669"/>
    <property type="project" value="UniProtKB-KW"/>
</dbReference>
<evidence type="ECO:0000259" key="1">
    <source>
        <dbReference type="Pfam" id="PF13847"/>
    </source>
</evidence>
<proteinExistence type="predicted"/>
<sequence length="245" mass="26835">MTERMLDDAPISAGMRVLDIGCGPGTVSMMLSRRVGDHGHVFAVDRDPQMLEAARAQARDAGFLNITFVEGGFDVVLPEHGTLDGAVGRRVLMYQPDAAHAVAQLARAVRPGGLVAFHEHDTIAVNDAPVRLPLHDQVRSWLREMLRKEKVNPHMGFDLHGALSAAGLEVECVRAEANVLTPTAEYPVASIIRAVLPRLLEHGIVTETDADVDTLDERLLAERKQNNATCVWELVFCAWARKPAR</sequence>
<dbReference type="Pfam" id="PF13847">
    <property type="entry name" value="Methyltransf_31"/>
    <property type="match status" value="1"/>
</dbReference>
<dbReference type="Gene3D" id="3.40.50.150">
    <property type="entry name" value="Vaccinia Virus protein VP39"/>
    <property type="match status" value="1"/>
</dbReference>
<feature type="domain" description="Methyltransferase" evidence="1">
    <location>
        <begin position="12"/>
        <end position="140"/>
    </location>
</feature>
<evidence type="ECO:0000313" key="3">
    <source>
        <dbReference type="Proteomes" id="UP001194539"/>
    </source>
</evidence>
<keyword evidence="2" id="KW-0808">Transferase</keyword>